<dbReference type="InterPro" id="IPR028351">
    <property type="entry name" value="CyaE"/>
</dbReference>
<reference evidence="4 5" key="1">
    <citation type="submission" date="2019-07" db="EMBL/GenBank/DDBJ databases">
        <title>Reclasification of Spiribacter aquaticus.</title>
        <authorList>
            <person name="Leon M.J."/>
            <person name="Sanchez-Porro C."/>
            <person name="Ventosa A."/>
        </authorList>
    </citation>
    <scope>NUCLEOTIDE SEQUENCE [LARGE SCALE GENOMIC DNA]</scope>
    <source>
        <strain evidence="4 5">SP30</strain>
    </source>
</reference>
<evidence type="ECO:0000256" key="2">
    <source>
        <dbReference type="PIRNR" id="PIRNR001892"/>
    </source>
</evidence>
<accession>A0A557RFL6</accession>
<comment type="function">
    <text evidence="2">CyaE is necessary for transport of calmodulin-sensitive adenylate cyclase-hemolysin (cyclolysin).</text>
</comment>
<evidence type="ECO:0000256" key="3">
    <source>
        <dbReference type="SAM" id="MobiDB-lite"/>
    </source>
</evidence>
<dbReference type="GO" id="GO:0009279">
    <property type="term" value="C:cell outer membrane"/>
    <property type="evidence" value="ECO:0007669"/>
    <property type="project" value="UniProtKB-SubCell"/>
</dbReference>
<dbReference type="PANTHER" id="PTHR30203">
    <property type="entry name" value="OUTER MEMBRANE CATION EFFLUX PROTEIN"/>
    <property type="match status" value="1"/>
</dbReference>
<dbReference type="GO" id="GO:0015562">
    <property type="term" value="F:efflux transmembrane transporter activity"/>
    <property type="evidence" value="ECO:0007669"/>
    <property type="project" value="InterPro"/>
</dbReference>
<protein>
    <recommendedName>
        <fullName evidence="2">Protein CyaE</fullName>
    </recommendedName>
</protein>
<evidence type="ECO:0000313" key="5">
    <source>
        <dbReference type="Proteomes" id="UP000316688"/>
    </source>
</evidence>
<proteinExistence type="inferred from homology"/>
<dbReference type="EMBL" id="VMKP01000004">
    <property type="protein sequence ID" value="TVO63937.1"/>
    <property type="molecule type" value="Genomic_DNA"/>
</dbReference>
<comment type="similarity">
    <text evidence="1 2">Belongs to the outer membrane factor (OMF) (TC 1.B.17) family.</text>
</comment>
<dbReference type="AlphaFoldDB" id="A0A557RFL6"/>
<dbReference type="Pfam" id="PF02321">
    <property type="entry name" value="OEP"/>
    <property type="match status" value="2"/>
</dbReference>
<keyword evidence="2" id="KW-0354">Hemolysis</keyword>
<evidence type="ECO:0000256" key="1">
    <source>
        <dbReference type="ARBA" id="ARBA00007613"/>
    </source>
</evidence>
<dbReference type="PANTHER" id="PTHR30203:SF29">
    <property type="entry name" value="PROTEIN CYAE"/>
    <property type="match status" value="1"/>
</dbReference>
<feature type="region of interest" description="Disordered" evidence="3">
    <location>
        <begin position="1"/>
        <end position="32"/>
    </location>
</feature>
<name>A0A557RFL6_9GAMM</name>
<dbReference type="Proteomes" id="UP000316688">
    <property type="component" value="Unassembled WGS sequence"/>
</dbReference>
<comment type="subcellular location">
    <subcellularLocation>
        <location evidence="2">Cell outer membrane</location>
        <topology evidence="2">Peripheral membrane protein</topology>
    </subcellularLocation>
</comment>
<gene>
    <name evidence="4" type="ORF">FPL11_09800</name>
</gene>
<dbReference type="InterPro" id="IPR003423">
    <property type="entry name" value="OMP_efflux"/>
</dbReference>
<keyword evidence="2" id="KW-0813">Transport</keyword>
<dbReference type="GO" id="GO:0031640">
    <property type="term" value="P:killing of cells of another organism"/>
    <property type="evidence" value="ECO:0007669"/>
    <property type="project" value="UniProtKB-KW"/>
</dbReference>
<sequence>MDTNRRPVAGCHRRGREGPGPRQLPPGDRRMPYRSLRGRVAAASALVIVLCGCSPRMDSLAPASSVTEWDVPVTLTDQAQQALGATDRPMPAVHRDAPHDLPALIDLAQRLNPETRVAWEQARVAAHAVDAASAEYFPQIGAGLVMGRGRSDITYDLPGLGSTTVDNTATATVPTVYAEWLLYDSGGRDAAVRLARRLALSENIGFNLAHQETVLDVTREYHELRSARTQAEAAAEALANSRRILAAARARRDQGLGDVVEVAQAEQALAQAQLDDLRARGEARSARAALLASVGVAPDDDLAIATGPMPLPVEMTQRLDGLVRDALVHRPDILQAVLNLQAQRAAQAGAEAEFRPKVGVVASLARNEGGLAINGNRFDLPATDSLALLTLEVPIFNGGLRESRRSAAAAEVAGAEAALAAVRNEAEAAIITAYEGMRTAVEAVRSAESLVAASRRTAEATLSAYREGVGNLPDVLAAQNGLLDAEQLASQARADAHVSVAVLAFETGNFQ</sequence>
<keyword evidence="2" id="KW-0472">Membrane</keyword>
<organism evidence="4 5">
    <name type="scientific">Spiribacter aquaticus</name>
    <dbReference type="NCBI Taxonomy" id="1935996"/>
    <lineage>
        <taxon>Bacteria</taxon>
        <taxon>Pseudomonadati</taxon>
        <taxon>Pseudomonadota</taxon>
        <taxon>Gammaproteobacteria</taxon>
        <taxon>Chromatiales</taxon>
        <taxon>Ectothiorhodospiraceae</taxon>
        <taxon>Spiribacter</taxon>
    </lineage>
</organism>
<dbReference type="Gene3D" id="1.20.1600.10">
    <property type="entry name" value="Outer membrane efflux proteins (OEP)"/>
    <property type="match status" value="1"/>
</dbReference>
<dbReference type="InterPro" id="IPR010131">
    <property type="entry name" value="MdtP/NodT-like"/>
</dbReference>
<evidence type="ECO:0000313" key="4">
    <source>
        <dbReference type="EMBL" id="TVO63937.1"/>
    </source>
</evidence>
<keyword evidence="5" id="KW-1185">Reference proteome</keyword>
<keyword evidence="2" id="KW-0204">Cytolysis</keyword>
<comment type="caution">
    <text evidence="4">The sequence shown here is derived from an EMBL/GenBank/DDBJ whole genome shotgun (WGS) entry which is preliminary data.</text>
</comment>
<keyword evidence="2" id="KW-0998">Cell outer membrane</keyword>
<dbReference type="SUPFAM" id="SSF56954">
    <property type="entry name" value="Outer membrane efflux proteins (OEP)"/>
    <property type="match status" value="1"/>
</dbReference>
<dbReference type="PIRSF" id="PIRSF001892">
    <property type="entry name" value="CyaE"/>
    <property type="match status" value="1"/>
</dbReference>